<dbReference type="EMBL" id="JAQQWM010000001">
    <property type="protein sequence ID" value="KAK8081429.1"/>
    <property type="molecule type" value="Genomic_DNA"/>
</dbReference>
<comment type="caution">
    <text evidence="1">The sequence shown here is derived from an EMBL/GenBank/DDBJ whole genome shotgun (WGS) entry which is preliminary data.</text>
</comment>
<reference evidence="1 2" key="1">
    <citation type="submission" date="2023-01" db="EMBL/GenBank/DDBJ databases">
        <title>Analysis of 21 Apiospora genomes using comparative genomics revels a genus with tremendous synthesis potential of carbohydrate active enzymes and secondary metabolites.</title>
        <authorList>
            <person name="Sorensen T."/>
        </authorList>
    </citation>
    <scope>NUCLEOTIDE SEQUENCE [LARGE SCALE GENOMIC DNA]</scope>
    <source>
        <strain evidence="1 2">CBS 83171</strain>
    </source>
</reference>
<protein>
    <submittedName>
        <fullName evidence="1">Uncharacterized protein</fullName>
    </submittedName>
</protein>
<keyword evidence="2" id="KW-1185">Reference proteome</keyword>
<accession>A0ABR1WD44</accession>
<evidence type="ECO:0000313" key="1">
    <source>
        <dbReference type="EMBL" id="KAK8081429.1"/>
    </source>
</evidence>
<dbReference type="Proteomes" id="UP001446871">
    <property type="component" value="Unassembled WGS sequence"/>
</dbReference>
<sequence>MASSNNNTVIAVGVRSEVAHSGGFPGWAEVIMKLVDLGPDDEVEMQDVHSVLETPRGLERTAPLRSEVVIPVQVDFKTHPWSLFRPATS</sequence>
<evidence type="ECO:0000313" key="2">
    <source>
        <dbReference type="Proteomes" id="UP001446871"/>
    </source>
</evidence>
<name>A0ABR1WD44_9PEZI</name>
<organism evidence="1 2">
    <name type="scientific">Apiospora saccharicola</name>
    <dbReference type="NCBI Taxonomy" id="335842"/>
    <lineage>
        <taxon>Eukaryota</taxon>
        <taxon>Fungi</taxon>
        <taxon>Dikarya</taxon>
        <taxon>Ascomycota</taxon>
        <taxon>Pezizomycotina</taxon>
        <taxon>Sordariomycetes</taxon>
        <taxon>Xylariomycetidae</taxon>
        <taxon>Amphisphaeriales</taxon>
        <taxon>Apiosporaceae</taxon>
        <taxon>Apiospora</taxon>
    </lineage>
</organism>
<gene>
    <name evidence="1" type="ORF">PG996_000210</name>
</gene>
<proteinExistence type="predicted"/>